<dbReference type="PROSITE" id="PS00122">
    <property type="entry name" value="CARBOXYLESTERASE_B_1"/>
    <property type="match status" value="1"/>
</dbReference>
<protein>
    <recommendedName>
        <fullName evidence="5">Carboxylic ester hydrolase</fullName>
        <ecNumber evidence="5">3.1.1.-</ecNumber>
    </recommendedName>
</protein>
<dbReference type="EMBL" id="CAJFDH010000005">
    <property type="protein sequence ID" value="CAD5223403.1"/>
    <property type="molecule type" value="Genomic_DNA"/>
</dbReference>
<dbReference type="PANTHER" id="PTHR44590:SF3">
    <property type="entry name" value="CARBOXYLESTERASE TYPE B DOMAIN-CONTAINING PROTEIN"/>
    <property type="match status" value="1"/>
</dbReference>
<dbReference type="Proteomes" id="UP000614601">
    <property type="component" value="Unassembled WGS sequence"/>
</dbReference>
<dbReference type="EC" id="3.1.1.-" evidence="5"/>
<dbReference type="EMBL" id="CAJFCW020000005">
    <property type="protein sequence ID" value="CAG9117761.1"/>
    <property type="molecule type" value="Genomic_DNA"/>
</dbReference>
<keyword evidence="3" id="KW-0719">Serine esterase</keyword>
<accession>A0A811L8D1</accession>
<evidence type="ECO:0000313" key="7">
    <source>
        <dbReference type="EMBL" id="CAD5223403.1"/>
    </source>
</evidence>
<dbReference type="Proteomes" id="UP000783686">
    <property type="component" value="Unassembled WGS sequence"/>
</dbReference>
<dbReference type="Gene3D" id="3.40.50.1820">
    <property type="entry name" value="alpha/beta hydrolase"/>
    <property type="match status" value="1"/>
</dbReference>
<comment type="similarity">
    <text evidence="1 5">Belongs to the type-B carboxylesterase/lipase family.</text>
</comment>
<dbReference type="AlphaFoldDB" id="A0A811L8D1"/>
<reference evidence="7" key="1">
    <citation type="submission" date="2020-09" db="EMBL/GenBank/DDBJ databases">
        <authorList>
            <person name="Kikuchi T."/>
        </authorList>
    </citation>
    <scope>NUCLEOTIDE SEQUENCE</scope>
    <source>
        <strain evidence="7">SH1</strain>
    </source>
</reference>
<evidence type="ECO:0000256" key="2">
    <source>
        <dbReference type="ARBA" id="ARBA00010515"/>
    </source>
</evidence>
<dbReference type="SUPFAM" id="SSF53474">
    <property type="entry name" value="alpha/beta-Hydrolases"/>
    <property type="match status" value="1"/>
</dbReference>
<comment type="caution">
    <text evidence="7">The sequence shown here is derived from an EMBL/GenBank/DDBJ whole genome shotgun (WGS) entry which is preliminary data.</text>
</comment>
<keyword evidence="8" id="KW-1185">Reference proteome</keyword>
<keyword evidence="4 5" id="KW-0378">Hydrolase</keyword>
<feature type="domain" description="Carboxylesterase type B" evidence="6">
    <location>
        <begin position="9"/>
        <end position="490"/>
    </location>
</feature>
<dbReference type="Pfam" id="PF00135">
    <property type="entry name" value="COesterase"/>
    <property type="match status" value="1"/>
</dbReference>
<dbReference type="InterPro" id="IPR002018">
    <property type="entry name" value="CarbesteraseB"/>
</dbReference>
<gene>
    <name evidence="7" type="ORF">BOKJ2_LOCUS10173</name>
</gene>
<sequence>MSIRISDTDVFQIESGKIRGIQYNIDNCKNYAAFLGIPYAKAPIGELRFEKPQPVEKWRNVRNCKHFGAPCPYKEVPNSEHKPRLVHSEDCLFLNVFAPLANNQYHKPTNLPVFVFIHGGGYVFDNASTYGSHNICKNICSKDVIVVTINYRLGIFGFLTLNDDKTKGNYGLWDQTEALKWIQKNIESFGGDPNNVTVGGHSAGAASSDLLAISPHSRGLFHKLLLFGGASKCGFAMLTPEAIKRRIWQFLKSRGFTKSESDFTSNSEANEEILTFLKNLHAEHLKLGLIGLPAFKNEFSMHIAPVVDKDFFPYNIERLRKEAPQKEVLAGVTMFEGLNLAIGQSSDSLKKLTLKQIGFGLKQKNQKLVQEAYNNILGVTILKSDEEKDIFHVNILSDFFINNGVWESAKNWHESGSKVNLFTFNYIKHNMLGNMQKFLPFEAACHGVELAFLFGENYYAEIQFDRQDLQVLDRFTTFITDFIKIGPNSSLKTPLLTDKSLFKHTLINANANKEKDDFCSRRPQKWLEFKQKLHETSKL</sequence>
<evidence type="ECO:0000256" key="1">
    <source>
        <dbReference type="ARBA" id="ARBA00005964"/>
    </source>
</evidence>
<evidence type="ECO:0000259" key="6">
    <source>
        <dbReference type="Pfam" id="PF00135"/>
    </source>
</evidence>
<dbReference type="InterPro" id="IPR019826">
    <property type="entry name" value="Carboxylesterase_B_AS"/>
</dbReference>
<dbReference type="InterPro" id="IPR002168">
    <property type="entry name" value="Lipase_GDXG_HIS_AS"/>
</dbReference>
<dbReference type="PROSITE" id="PS00941">
    <property type="entry name" value="CARBOXYLESTERASE_B_2"/>
    <property type="match status" value="1"/>
</dbReference>
<evidence type="ECO:0000313" key="8">
    <source>
        <dbReference type="Proteomes" id="UP000614601"/>
    </source>
</evidence>
<dbReference type="InterPro" id="IPR019819">
    <property type="entry name" value="Carboxylesterase_B_CS"/>
</dbReference>
<dbReference type="OrthoDB" id="19653at2759"/>
<organism evidence="7 8">
    <name type="scientific">Bursaphelenchus okinawaensis</name>
    <dbReference type="NCBI Taxonomy" id="465554"/>
    <lineage>
        <taxon>Eukaryota</taxon>
        <taxon>Metazoa</taxon>
        <taxon>Ecdysozoa</taxon>
        <taxon>Nematoda</taxon>
        <taxon>Chromadorea</taxon>
        <taxon>Rhabditida</taxon>
        <taxon>Tylenchina</taxon>
        <taxon>Tylenchomorpha</taxon>
        <taxon>Aphelenchoidea</taxon>
        <taxon>Aphelenchoididae</taxon>
        <taxon>Bursaphelenchus</taxon>
    </lineage>
</organism>
<evidence type="ECO:0000256" key="4">
    <source>
        <dbReference type="ARBA" id="ARBA00022801"/>
    </source>
</evidence>
<proteinExistence type="inferred from homology"/>
<evidence type="ECO:0000256" key="3">
    <source>
        <dbReference type="ARBA" id="ARBA00022487"/>
    </source>
</evidence>
<evidence type="ECO:0000256" key="5">
    <source>
        <dbReference type="RuleBase" id="RU361235"/>
    </source>
</evidence>
<comment type="similarity">
    <text evidence="2">Belongs to the 'GDXG' lipolytic enzyme family.</text>
</comment>
<dbReference type="PANTHER" id="PTHR44590">
    <property type="entry name" value="CARBOXYLIC ESTER HYDROLASE-RELATED"/>
    <property type="match status" value="1"/>
</dbReference>
<dbReference type="PROSITE" id="PS01173">
    <property type="entry name" value="LIPASE_GDXG_HIS"/>
    <property type="match status" value="1"/>
</dbReference>
<dbReference type="InterPro" id="IPR029058">
    <property type="entry name" value="AB_hydrolase_fold"/>
</dbReference>
<dbReference type="GO" id="GO:0052689">
    <property type="term" value="F:carboxylic ester hydrolase activity"/>
    <property type="evidence" value="ECO:0007669"/>
    <property type="project" value="UniProtKB-KW"/>
</dbReference>
<name>A0A811L8D1_9BILA</name>